<organism evidence="1">
    <name type="scientific">Homo sapiens</name>
    <name type="common">Human</name>
    <dbReference type="NCBI Taxonomy" id="9606"/>
    <lineage>
        <taxon>Eukaryota</taxon>
        <taxon>Metazoa</taxon>
        <taxon>Chordata</taxon>
        <taxon>Craniata</taxon>
        <taxon>Vertebrata</taxon>
        <taxon>Euteleostomi</taxon>
        <taxon>Mammalia</taxon>
        <taxon>Eutheria</taxon>
        <taxon>Euarchontoglires</taxon>
        <taxon>Primates</taxon>
        <taxon>Haplorrhini</taxon>
        <taxon>Catarrhini</taxon>
        <taxon>Hominidae</taxon>
        <taxon>Homo</taxon>
    </lineage>
</organism>
<accession>L8EAE7</accession>
<reference evidence="1" key="1">
    <citation type="journal article" date="2013" name="PLoS ONE">
        <title>Direct detection of alternative open reading frames translation products in human significantly expands the proteome.</title>
        <authorList>
            <person name="Vanderperre B."/>
            <person name="Lucier J.-F."/>
            <person name="Motard J."/>
            <person name="Tremblay G."/>
            <person name="Vanderperre S."/>
            <person name="Wisztorski M."/>
            <person name="Salzet M."/>
            <person name="Boisvert F.-M."/>
            <person name="Roucou X."/>
        </authorList>
    </citation>
    <scope>NUCLEOTIDE SEQUENCE</scope>
</reference>
<dbReference type="ChiTaRS" id="PDIA3">
    <property type="organism name" value="human"/>
</dbReference>
<dbReference type="EMBL" id="HF583816">
    <property type="protein sequence ID" value="CCQ43313.1"/>
    <property type="molecule type" value="Genomic_DNA"/>
</dbReference>
<proteinExistence type="predicted"/>
<dbReference type="AlphaFoldDB" id="L8EAE7"/>
<protein>
    <submittedName>
        <fullName evidence="1">Alternative protein PDIA3</fullName>
    </submittedName>
</protein>
<name>L8EAE7_HUMAN</name>
<gene>
    <name evidence="1" type="primary">PDIA3</name>
</gene>
<evidence type="ECO:0000313" key="1">
    <source>
        <dbReference type="EMBL" id="CCQ43313.1"/>
    </source>
</evidence>
<dbReference type="OrthoDB" id="427280at2759"/>
<sequence length="96" mass="10709">MEIPGPVYVCGFGKNYLCWGKCCGGGVELGVFSNFFCTFGTVTINETPLNCLIFHQIENQMFSTHYHCSIELSSVMEMLCNLHCSVQVATEHLKYG</sequence>